<dbReference type="InterPro" id="IPR011707">
    <property type="entry name" value="Cu-oxidase-like_N"/>
</dbReference>
<comment type="caution">
    <text evidence="4">The sequence shown here is derived from an EMBL/GenBank/DDBJ whole genome shotgun (WGS) entry which is preliminary data.</text>
</comment>
<sequence>MFKQHNYSSYTLWQSNKFEETNDCDRHGVQMRRNSWQDGVLGTNCPIPSKSNWTLVIFIFPLFMPYTYMKHIHDHKIQY</sequence>
<accession>A0A396JS31</accession>
<evidence type="ECO:0000313" key="4">
    <source>
        <dbReference type="EMBL" id="RHN79048.1"/>
    </source>
</evidence>
<dbReference type="GO" id="GO:0005507">
    <property type="term" value="F:copper ion binding"/>
    <property type="evidence" value="ECO:0007669"/>
    <property type="project" value="InterPro"/>
</dbReference>
<dbReference type="Pfam" id="PF07732">
    <property type="entry name" value="Cu-oxidase_3"/>
    <property type="match status" value="1"/>
</dbReference>
<protein>
    <submittedName>
        <fullName evidence="4">Putative multicopper oxidase, type 3</fullName>
    </submittedName>
</protein>
<reference evidence="4" key="1">
    <citation type="journal article" date="2018" name="Nat. Plants">
        <title>Whole-genome landscape of Medicago truncatula symbiotic genes.</title>
        <authorList>
            <person name="Pecrix Y."/>
            <person name="Gamas P."/>
            <person name="Carrere S."/>
        </authorList>
    </citation>
    <scope>NUCLEOTIDE SEQUENCE</scope>
    <source>
        <tissue evidence="4">Leaves</tissue>
    </source>
</reference>
<evidence type="ECO:0000256" key="2">
    <source>
        <dbReference type="SAM" id="Phobius"/>
    </source>
</evidence>
<name>A0A396JS31_MEDTR</name>
<feature type="transmembrane region" description="Helical" evidence="2">
    <location>
        <begin position="51"/>
        <end position="69"/>
    </location>
</feature>
<organism evidence="4">
    <name type="scientific">Medicago truncatula</name>
    <name type="common">Barrel medic</name>
    <name type="synonym">Medicago tribuloides</name>
    <dbReference type="NCBI Taxonomy" id="3880"/>
    <lineage>
        <taxon>Eukaryota</taxon>
        <taxon>Viridiplantae</taxon>
        <taxon>Streptophyta</taxon>
        <taxon>Embryophyta</taxon>
        <taxon>Tracheophyta</taxon>
        <taxon>Spermatophyta</taxon>
        <taxon>Magnoliopsida</taxon>
        <taxon>eudicotyledons</taxon>
        <taxon>Gunneridae</taxon>
        <taxon>Pentapetalae</taxon>
        <taxon>rosids</taxon>
        <taxon>fabids</taxon>
        <taxon>Fabales</taxon>
        <taxon>Fabaceae</taxon>
        <taxon>Papilionoideae</taxon>
        <taxon>50 kb inversion clade</taxon>
        <taxon>NPAAA clade</taxon>
        <taxon>Hologalegina</taxon>
        <taxon>IRL clade</taxon>
        <taxon>Trifolieae</taxon>
        <taxon>Medicago</taxon>
    </lineage>
</organism>
<gene>
    <name evidence="4" type="ORF">MtrunA17_Chr1g0172661</name>
</gene>
<dbReference type="EMBL" id="PSQE01000001">
    <property type="protein sequence ID" value="RHN79048.1"/>
    <property type="molecule type" value="Genomic_DNA"/>
</dbReference>
<dbReference type="Gene3D" id="2.60.40.420">
    <property type="entry name" value="Cupredoxins - blue copper proteins"/>
    <property type="match status" value="1"/>
</dbReference>
<dbReference type="Proteomes" id="UP000265566">
    <property type="component" value="Chromosome 1"/>
</dbReference>
<feature type="domain" description="Plastocyanin-like" evidence="3">
    <location>
        <begin position="14"/>
        <end position="73"/>
    </location>
</feature>
<keyword evidence="2" id="KW-0472">Membrane</keyword>
<dbReference type="AlphaFoldDB" id="A0A396JS31"/>
<keyword evidence="2" id="KW-0812">Transmembrane</keyword>
<dbReference type="InterPro" id="IPR008972">
    <property type="entry name" value="Cupredoxin"/>
</dbReference>
<evidence type="ECO:0000259" key="3">
    <source>
        <dbReference type="Pfam" id="PF07732"/>
    </source>
</evidence>
<proteinExistence type="inferred from homology"/>
<evidence type="ECO:0000256" key="1">
    <source>
        <dbReference type="ARBA" id="ARBA00010609"/>
    </source>
</evidence>
<comment type="similarity">
    <text evidence="1">Belongs to the multicopper oxidase family.</text>
</comment>
<dbReference type="Gramene" id="rna2740">
    <property type="protein sequence ID" value="RHN79048.1"/>
    <property type="gene ID" value="gene2740"/>
</dbReference>
<keyword evidence="2" id="KW-1133">Transmembrane helix</keyword>